<organism evidence="2 3">
    <name type="scientific">Fluviicoccus keumensis</name>
    <dbReference type="NCBI Taxonomy" id="1435465"/>
    <lineage>
        <taxon>Bacteria</taxon>
        <taxon>Pseudomonadati</taxon>
        <taxon>Pseudomonadota</taxon>
        <taxon>Gammaproteobacteria</taxon>
        <taxon>Moraxellales</taxon>
        <taxon>Moraxellaceae</taxon>
        <taxon>Fluviicoccus</taxon>
    </lineage>
</organism>
<feature type="transmembrane region" description="Helical" evidence="1">
    <location>
        <begin position="20"/>
        <end position="42"/>
    </location>
</feature>
<sequence>MPMSRRFHWRFFLLRWHRRIGVVLGLYLFWMVGTGVLLHHAADLGLDRQMLESPFWLARYGMSPPHHFRVGAKEFVLGGQGLATGTTPLGDCRTLLGVASVADSRVLACDNRILLLTPTGELVDQTDSGRGLPGPFSAMATKGNQVWLRQVGSGAVLALDPMDFSLRPATETLPASAWLSPIAAPAAPSDERLLQDLHSGRLLGKFGPWLVDLLALAVLVLAVSGWVLAKKRHHKV</sequence>
<dbReference type="Pfam" id="PF03929">
    <property type="entry name" value="PepSY_TM"/>
    <property type="match status" value="1"/>
</dbReference>
<keyword evidence="1" id="KW-0472">Membrane</keyword>
<keyword evidence="3" id="KW-1185">Reference proteome</keyword>
<reference evidence="2 3" key="1">
    <citation type="submission" date="2019-02" db="EMBL/GenBank/DDBJ databases">
        <title>Genomic Encyclopedia of Type Strains, Phase IV (KMG-IV): sequencing the most valuable type-strain genomes for metagenomic binning, comparative biology and taxonomic classification.</title>
        <authorList>
            <person name="Goeker M."/>
        </authorList>
    </citation>
    <scope>NUCLEOTIDE SEQUENCE [LARGE SCALE GENOMIC DNA]</scope>
    <source>
        <strain evidence="2 3">DSM 105135</strain>
    </source>
</reference>
<dbReference type="InterPro" id="IPR005625">
    <property type="entry name" value="PepSY-ass_TM"/>
</dbReference>
<comment type="caution">
    <text evidence="2">The sequence shown here is derived from an EMBL/GenBank/DDBJ whole genome shotgun (WGS) entry which is preliminary data.</text>
</comment>
<dbReference type="EMBL" id="SHKX01000012">
    <property type="protein sequence ID" value="RZU44955.1"/>
    <property type="molecule type" value="Genomic_DNA"/>
</dbReference>
<dbReference type="AlphaFoldDB" id="A0A4Q7Z5M1"/>
<dbReference type="OrthoDB" id="9204737at2"/>
<evidence type="ECO:0000313" key="2">
    <source>
        <dbReference type="EMBL" id="RZU44955.1"/>
    </source>
</evidence>
<dbReference type="Proteomes" id="UP000292423">
    <property type="component" value="Unassembled WGS sequence"/>
</dbReference>
<proteinExistence type="predicted"/>
<evidence type="ECO:0000256" key="1">
    <source>
        <dbReference type="SAM" id="Phobius"/>
    </source>
</evidence>
<feature type="transmembrane region" description="Helical" evidence="1">
    <location>
        <begin position="209"/>
        <end position="229"/>
    </location>
</feature>
<name>A0A4Q7Z5M1_9GAMM</name>
<evidence type="ECO:0000313" key="3">
    <source>
        <dbReference type="Proteomes" id="UP000292423"/>
    </source>
</evidence>
<gene>
    <name evidence="2" type="ORF">EV700_1759</name>
</gene>
<keyword evidence="1 2" id="KW-0812">Transmembrane</keyword>
<protein>
    <submittedName>
        <fullName evidence="2">PepSY-associated transmembrane protein</fullName>
    </submittedName>
</protein>
<accession>A0A4Q7Z5M1</accession>
<keyword evidence="1" id="KW-1133">Transmembrane helix</keyword>